<protein>
    <submittedName>
        <fullName evidence="4">Carbamoyltransferase</fullName>
        <ecNumber evidence="4">2.1.3.-</ecNumber>
    </submittedName>
</protein>
<keyword evidence="5" id="KW-1185">Reference proteome</keyword>
<dbReference type="Gene3D" id="3.30.420.40">
    <property type="match status" value="1"/>
</dbReference>
<dbReference type="Gene3D" id="3.90.870.20">
    <property type="entry name" value="Carbamoyltransferase, C-terminal domain"/>
    <property type="match status" value="1"/>
</dbReference>
<dbReference type="PANTHER" id="PTHR34847">
    <property type="entry name" value="NODULATION PROTEIN U"/>
    <property type="match status" value="1"/>
</dbReference>
<accession>A0A840RT91</accession>
<feature type="domain" description="Carbamoyltransferase" evidence="2">
    <location>
        <begin position="12"/>
        <end position="159"/>
    </location>
</feature>
<dbReference type="InterPro" id="IPR031730">
    <property type="entry name" value="Carbam_trans_C"/>
</dbReference>
<dbReference type="EC" id="2.1.3.-" evidence="4"/>
<keyword evidence="4" id="KW-0808">Transferase</keyword>
<evidence type="ECO:0000256" key="1">
    <source>
        <dbReference type="ARBA" id="ARBA00006129"/>
    </source>
</evidence>
<reference evidence="4 5" key="1">
    <citation type="submission" date="2020-08" db="EMBL/GenBank/DDBJ databases">
        <title>Genomic Encyclopedia of Type Strains, Phase IV (KMG-IV): sequencing the most valuable type-strain genomes for metagenomic binning, comparative biology and taxonomic classification.</title>
        <authorList>
            <person name="Goeker M."/>
        </authorList>
    </citation>
    <scope>NUCLEOTIDE SEQUENCE [LARGE SCALE GENOMIC DNA]</scope>
    <source>
        <strain evidence="4 5">DSM 23240</strain>
    </source>
</reference>
<comment type="similarity">
    <text evidence="1">Belongs to the NodU/CmcH family.</text>
</comment>
<dbReference type="Proteomes" id="UP000571084">
    <property type="component" value="Unassembled WGS sequence"/>
</dbReference>
<sequence length="395" mass="43431">MTITKLYNYDVKNSLGHLYTYVTSLCGLYSHIGQEGKTMGLASYGTGKISIIDSVLKFNSNSYFVDREAMRALKDIADKGIFSENSKELAYAVQKALERAFVFLADDLHKRTGNPNFCFAGGVTLNCNANGKVSELDFVKKLYIQPGANDAGAAVGAAMILHIGDVGTRPVVKEQVYLGPSFKPQDVETYLVQESIAFTKVNNPELEAAKLINNGKIIGWCQGAMEFGPRALGNRSILAAPTSASIRDKVNVIKQRESWRPLAPSVLAEQSSTWFTSDTESPFMLLTMTVRPEFRARVPAITHVDGTARVQTVTESFNKPYYSLIKEYFKLSGVPMVLNTSLNTKGKPIVSSIKDCIECLYESGLDAIFIGNVLIRNALLSKETVDLREEMEALS</sequence>
<dbReference type="Pfam" id="PF16861">
    <property type="entry name" value="Carbam_trans_C"/>
    <property type="match status" value="1"/>
</dbReference>
<comment type="caution">
    <text evidence="4">The sequence shown here is derived from an EMBL/GenBank/DDBJ whole genome shotgun (WGS) entry which is preliminary data.</text>
</comment>
<gene>
    <name evidence="4" type="ORF">HNR39_001643</name>
</gene>
<evidence type="ECO:0000259" key="3">
    <source>
        <dbReference type="Pfam" id="PF16861"/>
    </source>
</evidence>
<dbReference type="GO" id="GO:0016740">
    <property type="term" value="F:transferase activity"/>
    <property type="evidence" value="ECO:0007669"/>
    <property type="project" value="UniProtKB-KW"/>
</dbReference>
<dbReference type="EMBL" id="JACHHQ010000003">
    <property type="protein sequence ID" value="MBB5199811.1"/>
    <property type="molecule type" value="Genomic_DNA"/>
</dbReference>
<evidence type="ECO:0000313" key="4">
    <source>
        <dbReference type="EMBL" id="MBB5199811.1"/>
    </source>
</evidence>
<name>A0A840RT91_9BURK</name>
<dbReference type="InterPro" id="IPR003696">
    <property type="entry name" value="Carbtransf_dom"/>
</dbReference>
<dbReference type="InterPro" id="IPR038152">
    <property type="entry name" value="Carbam_trans_C_sf"/>
</dbReference>
<dbReference type="InterPro" id="IPR051338">
    <property type="entry name" value="NodU/CmcH_Carbamoyltrnsfr"/>
</dbReference>
<dbReference type="AlphaFoldDB" id="A0A840RT91"/>
<evidence type="ECO:0000259" key="2">
    <source>
        <dbReference type="Pfam" id="PF02543"/>
    </source>
</evidence>
<dbReference type="PANTHER" id="PTHR34847:SF1">
    <property type="entry name" value="NODULATION PROTEIN U"/>
    <property type="match status" value="1"/>
</dbReference>
<proteinExistence type="inferred from homology"/>
<evidence type="ECO:0000313" key="5">
    <source>
        <dbReference type="Proteomes" id="UP000571084"/>
    </source>
</evidence>
<dbReference type="Pfam" id="PF02543">
    <property type="entry name" value="Carbam_trans_N"/>
    <property type="match status" value="1"/>
</dbReference>
<feature type="domain" description="Carbamoyltransferase C-terminal" evidence="3">
    <location>
        <begin position="209"/>
        <end position="376"/>
    </location>
</feature>
<organism evidence="4 5">
    <name type="scientific">Glaciimonas immobilis</name>
    <dbReference type="NCBI Taxonomy" id="728004"/>
    <lineage>
        <taxon>Bacteria</taxon>
        <taxon>Pseudomonadati</taxon>
        <taxon>Pseudomonadota</taxon>
        <taxon>Betaproteobacteria</taxon>
        <taxon>Burkholderiales</taxon>
        <taxon>Oxalobacteraceae</taxon>
        <taxon>Glaciimonas</taxon>
    </lineage>
</organism>